<protein>
    <submittedName>
        <fullName evidence="1">Uncharacterized protein</fullName>
    </submittedName>
</protein>
<dbReference type="Proteomes" id="UP000294933">
    <property type="component" value="Unassembled WGS sequence"/>
</dbReference>
<dbReference type="EMBL" id="ML170197">
    <property type="protein sequence ID" value="TDL19349.1"/>
    <property type="molecule type" value="Genomic_DNA"/>
</dbReference>
<accession>A0A4Y7PXL6</accession>
<proteinExistence type="predicted"/>
<dbReference type="OrthoDB" id="2754254at2759"/>
<evidence type="ECO:0000313" key="2">
    <source>
        <dbReference type="Proteomes" id="UP000294933"/>
    </source>
</evidence>
<keyword evidence="2" id="KW-1185">Reference proteome</keyword>
<evidence type="ECO:0000313" key="1">
    <source>
        <dbReference type="EMBL" id="TDL19349.1"/>
    </source>
</evidence>
<name>A0A4Y7PXL6_9AGAM</name>
<reference evidence="1 2" key="1">
    <citation type="submission" date="2018-06" db="EMBL/GenBank/DDBJ databases">
        <title>A transcriptomic atlas of mushroom development highlights an independent origin of complex multicellularity.</title>
        <authorList>
            <consortium name="DOE Joint Genome Institute"/>
            <person name="Krizsan K."/>
            <person name="Almasi E."/>
            <person name="Merenyi Z."/>
            <person name="Sahu N."/>
            <person name="Viragh M."/>
            <person name="Koszo T."/>
            <person name="Mondo S."/>
            <person name="Kiss B."/>
            <person name="Balint B."/>
            <person name="Kues U."/>
            <person name="Barry K."/>
            <person name="Hegedus J.C."/>
            <person name="Henrissat B."/>
            <person name="Johnson J."/>
            <person name="Lipzen A."/>
            <person name="Ohm R."/>
            <person name="Nagy I."/>
            <person name="Pangilinan J."/>
            <person name="Yan J."/>
            <person name="Xiong Y."/>
            <person name="Grigoriev I.V."/>
            <person name="Hibbett D.S."/>
            <person name="Nagy L.G."/>
        </authorList>
    </citation>
    <scope>NUCLEOTIDE SEQUENCE [LARGE SCALE GENOMIC DNA]</scope>
    <source>
        <strain evidence="1 2">SZMC22713</strain>
    </source>
</reference>
<dbReference type="AlphaFoldDB" id="A0A4Y7PXL6"/>
<sequence>MALILTYLHRMETLMNEIYERIIDRLDFASVITLSGSSGAHRRRIHGMFMHDYNRLLRAFVIDPDSLRGLMRRTGSIIVGSAPLALIQRIRGTRPFESLEICTAIEFHEPVLRHLMDNEDFTLLKIQNVTDENGYGHSCNAAVSVIATLHGPPRSLPGTNPIVEVFASTESCAILPVLFSHTTVVMNWLGADSLTMLCPLLTLAKRGLINQRYAMDDNNPPALIPAAEATVAKYRAQGYDLQFEPYTWNISHRCTMSAICPHTARSVGDIGTLQLHFGSKAFIDSDVGTSEEDEIIWKLGGGACHGYDYATKGCYCKFVGDKKGPRSIAYPDGTEETV</sequence>
<gene>
    <name evidence="1" type="ORF">BD410DRAFT_805778</name>
</gene>
<organism evidence="1 2">
    <name type="scientific">Rickenella mellea</name>
    <dbReference type="NCBI Taxonomy" id="50990"/>
    <lineage>
        <taxon>Eukaryota</taxon>
        <taxon>Fungi</taxon>
        <taxon>Dikarya</taxon>
        <taxon>Basidiomycota</taxon>
        <taxon>Agaricomycotina</taxon>
        <taxon>Agaricomycetes</taxon>
        <taxon>Hymenochaetales</taxon>
        <taxon>Rickenellaceae</taxon>
        <taxon>Rickenella</taxon>
    </lineage>
</organism>
<dbReference type="VEuPathDB" id="FungiDB:BD410DRAFT_805778"/>